<comment type="caution">
    <text evidence="1">The sequence shown here is derived from an EMBL/GenBank/DDBJ whole genome shotgun (WGS) entry which is preliminary data.</text>
</comment>
<gene>
    <name evidence="1" type="ORF">GCM10009755_29160</name>
</gene>
<keyword evidence="2" id="KW-1185">Reference proteome</keyword>
<protein>
    <submittedName>
        <fullName evidence="1">Uncharacterized protein</fullName>
    </submittedName>
</protein>
<name>A0ABP5F3Z6_9MICO</name>
<proteinExistence type="predicted"/>
<accession>A0ABP5F3Z6</accession>
<evidence type="ECO:0000313" key="2">
    <source>
        <dbReference type="Proteomes" id="UP001500755"/>
    </source>
</evidence>
<evidence type="ECO:0000313" key="1">
    <source>
        <dbReference type="EMBL" id="GAA2015562.1"/>
    </source>
</evidence>
<organism evidence="1 2">
    <name type="scientific">Brevibacterium samyangense</name>
    <dbReference type="NCBI Taxonomy" id="366888"/>
    <lineage>
        <taxon>Bacteria</taxon>
        <taxon>Bacillati</taxon>
        <taxon>Actinomycetota</taxon>
        <taxon>Actinomycetes</taxon>
        <taxon>Micrococcales</taxon>
        <taxon>Brevibacteriaceae</taxon>
        <taxon>Brevibacterium</taxon>
    </lineage>
</organism>
<dbReference type="EMBL" id="BAAANO010000038">
    <property type="protein sequence ID" value="GAA2015562.1"/>
    <property type="molecule type" value="Genomic_DNA"/>
</dbReference>
<dbReference type="Proteomes" id="UP001500755">
    <property type="component" value="Unassembled WGS sequence"/>
</dbReference>
<reference evidence="2" key="1">
    <citation type="journal article" date="2019" name="Int. J. Syst. Evol. Microbiol.">
        <title>The Global Catalogue of Microorganisms (GCM) 10K type strain sequencing project: providing services to taxonomists for standard genome sequencing and annotation.</title>
        <authorList>
            <consortium name="The Broad Institute Genomics Platform"/>
            <consortium name="The Broad Institute Genome Sequencing Center for Infectious Disease"/>
            <person name="Wu L."/>
            <person name="Ma J."/>
        </authorList>
    </citation>
    <scope>NUCLEOTIDE SEQUENCE [LARGE SCALE GENOMIC DNA]</scope>
    <source>
        <strain evidence="2">JCM 14546</strain>
    </source>
</reference>
<sequence>MTTPIVVAGPSHVRGMKHQLAIGNVRSSGRPVEWIDFPGTGTLSPHFQKATFTSEPMDTLFLVPDFRFGNKAVVNPKIPANHAAVDRSLISPENDAKMYSAVMTALEAIRDKNPRCRFVFWCFAGREEDNRFAGKYFENGVYRHPTWNLSDAEERLGSQVISLRPLIEHPHGRSFRIDDSQHPSFLGHELLRRLIADPDIDLPTTISDIVSTSTQVVVRATVPTVITGHSHWLTRLDETVSRRLVRLEGPVDIVDPKTLFTEPPGRGTRVVYVSGLQRVLRPDPLRRATTETVDELRRLGAQGADVRIVPWENKVSVSPAPTRVGQPALWSAAPEFAPIPPIAGWTAGVAPFTVEDFDLEHDQMPTVPAPTGDVPFREGARLRPIPTTHGIEKLLRAVGFDVSHEPFLDPAP</sequence>